<dbReference type="InterPro" id="IPR011944">
    <property type="entry name" value="Steroid_delta5-4_isomerase"/>
</dbReference>
<dbReference type="AlphaFoldDB" id="A0A328AT10"/>
<keyword evidence="4" id="KW-1185">Reference proteome</keyword>
<dbReference type="RefSeq" id="WP_111513853.1">
    <property type="nucleotide sequence ID" value="NZ_QFYR01000001.1"/>
</dbReference>
<dbReference type="Pfam" id="PF14534">
    <property type="entry name" value="DUF4440"/>
    <property type="match status" value="1"/>
</dbReference>
<name>A0A328AT10_9CAUL</name>
<dbReference type="Proteomes" id="UP000249725">
    <property type="component" value="Unassembled WGS sequence"/>
</dbReference>
<dbReference type="NCBIfam" id="TIGR02246">
    <property type="entry name" value="SgcJ/EcaC family oxidoreductase"/>
    <property type="match status" value="1"/>
</dbReference>
<proteinExistence type="predicted"/>
<sequence>MFRIAAAALLLLAAPAQAQTPADETAIRDLVGRYVQARDLKDPAAIGALFTPDADQHTTSGEWRRGRDAIVPGALASSGREPGTRRIAVETVRFLSPDIALADGPYTVTALDGAVRRMWATLVVQRHSGAWRIAAIRNAAPTGK</sequence>
<protein>
    <submittedName>
        <fullName evidence="3">DUF4440 domain-containing protein</fullName>
    </submittedName>
</protein>
<evidence type="ECO:0000256" key="1">
    <source>
        <dbReference type="SAM" id="SignalP"/>
    </source>
</evidence>
<dbReference type="SUPFAM" id="SSF54427">
    <property type="entry name" value="NTF2-like"/>
    <property type="match status" value="1"/>
</dbReference>
<comment type="caution">
    <text evidence="3">The sequence shown here is derived from an EMBL/GenBank/DDBJ whole genome shotgun (WGS) entry which is preliminary data.</text>
</comment>
<dbReference type="InterPro" id="IPR032710">
    <property type="entry name" value="NTF2-like_dom_sf"/>
</dbReference>
<keyword evidence="1" id="KW-0732">Signal</keyword>
<feature type="signal peptide" evidence="1">
    <location>
        <begin position="1"/>
        <end position="18"/>
    </location>
</feature>
<accession>A0A328AT10</accession>
<dbReference type="EMBL" id="QFYR01000001">
    <property type="protein sequence ID" value="RAK57401.1"/>
    <property type="molecule type" value="Genomic_DNA"/>
</dbReference>
<reference evidence="4" key="1">
    <citation type="submission" date="2018-05" db="EMBL/GenBank/DDBJ databases">
        <authorList>
            <person name="Li X."/>
        </authorList>
    </citation>
    <scope>NUCLEOTIDE SEQUENCE [LARGE SCALE GENOMIC DNA]</scope>
    <source>
        <strain evidence="4">YIM 73061</strain>
    </source>
</reference>
<dbReference type="InterPro" id="IPR027843">
    <property type="entry name" value="DUF4440"/>
</dbReference>
<gene>
    <name evidence="3" type="ORF">DJ018_05530</name>
</gene>
<feature type="chain" id="PRO_5016400110" evidence="1">
    <location>
        <begin position="19"/>
        <end position="144"/>
    </location>
</feature>
<feature type="domain" description="DUF4440" evidence="2">
    <location>
        <begin position="27"/>
        <end position="133"/>
    </location>
</feature>
<dbReference type="OrthoDB" id="122531at2"/>
<evidence type="ECO:0000313" key="3">
    <source>
        <dbReference type="EMBL" id="RAK57401.1"/>
    </source>
</evidence>
<organism evidence="3 4">
    <name type="scientific">Phenylobacterium deserti</name>
    <dbReference type="NCBI Taxonomy" id="1914756"/>
    <lineage>
        <taxon>Bacteria</taxon>
        <taxon>Pseudomonadati</taxon>
        <taxon>Pseudomonadota</taxon>
        <taxon>Alphaproteobacteria</taxon>
        <taxon>Caulobacterales</taxon>
        <taxon>Caulobacteraceae</taxon>
        <taxon>Phenylobacterium</taxon>
    </lineage>
</organism>
<evidence type="ECO:0000259" key="2">
    <source>
        <dbReference type="Pfam" id="PF14534"/>
    </source>
</evidence>
<dbReference type="Gene3D" id="3.10.450.50">
    <property type="match status" value="1"/>
</dbReference>
<evidence type="ECO:0000313" key="4">
    <source>
        <dbReference type="Proteomes" id="UP000249725"/>
    </source>
</evidence>